<dbReference type="Proteomes" id="UP000030008">
    <property type="component" value="Unassembled WGS sequence"/>
</dbReference>
<dbReference type="PANTHER" id="PTHR10443:SF12">
    <property type="entry name" value="DIPEPTIDASE"/>
    <property type="match status" value="1"/>
</dbReference>
<dbReference type="AlphaFoldDB" id="A0A099I7W8"/>
<comment type="caution">
    <text evidence="1">The sequence shown here is derived from an EMBL/GenBank/DDBJ whole genome shotgun (WGS) entry which is preliminary data.</text>
</comment>
<dbReference type="PANTHER" id="PTHR10443">
    <property type="entry name" value="MICROSOMAL DIPEPTIDASE"/>
    <property type="match status" value="1"/>
</dbReference>
<dbReference type="SUPFAM" id="SSF51556">
    <property type="entry name" value="Metallo-dependent hydrolases"/>
    <property type="match status" value="1"/>
</dbReference>
<name>A0A099I7W8_CLOIN</name>
<accession>A0A099I7W8</accession>
<dbReference type="Gene3D" id="3.20.20.140">
    <property type="entry name" value="Metal-dependent hydrolases"/>
    <property type="match status" value="1"/>
</dbReference>
<sequence length="309" mass="35228">MKLFDLHADIGYDVMQKKHTETDILNRFHLQKFLEGEVSYIGMASFFEGSETWDYMQDMVLSLKKEIEHCEMIDLVLCGEDLTENGHIKAILTVEGMCGIKEHAREKIEWLYAQGVRIASFCWNEENLLATGVKGNPEHGLHPLGEEALQAMIDCNMLVDVSHANERTFWDIMAHPSARVIATHSNARALCDHPRNLWDDQIIAIAKRGGIIGMNSAPAFVHERPDKRDIPHLVAHMHYIKQLAGIEALALGLDYMDFYEGCEELHTKNLEDCSKSQRLIEGMLTRNFSEEEVRLIASENALRKLKELL</sequence>
<dbReference type="RefSeq" id="WP_044905215.1">
    <property type="nucleotide sequence ID" value="NZ_JQIF01000041.1"/>
</dbReference>
<dbReference type="InterPro" id="IPR008257">
    <property type="entry name" value="Pept_M19"/>
</dbReference>
<dbReference type="InterPro" id="IPR032466">
    <property type="entry name" value="Metal_Hydrolase"/>
</dbReference>
<protein>
    <submittedName>
        <fullName evidence="1">Peptidase</fullName>
    </submittedName>
</protein>
<proteinExistence type="predicted"/>
<reference evidence="1 2" key="1">
    <citation type="submission" date="2014-08" db="EMBL/GenBank/DDBJ databases">
        <title>Clostridium innocuum, an unnegligible vancomycin-resistant pathogen causing extra-intestinal infections.</title>
        <authorList>
            <person name="Feng Y."/>
            <person name="Chiu C.-H."/>
        </authorList>
    </citation>
    <scope>NUCLEOTIDE SEQUENCE [LARGE SCALE GENOMIC DNA]</scope>
    <source>
        <strain evidence="1 2">AN88</strain>
    </source>
</reference>
<dbReference type="GO" id="GO:0006508">
    <property type="term" value="P:proteolysis"/>
    <property type="evidence" value="ECO:0007669"/>
    <property type="project" value="InterPro"/>
</dbReference>
<dbReference type="GO" id="GO:0070573">
    <property type="term" value="F:metallodipeptidase activity"/>
    <property type="evidence" value="ECO:0007669"/>
    <property type="project" value="InterPro"/>
</dbReference>
<dbReference type="EMBL" id="JQIF01000041">
    <property type="protein sequence ID" value="KGJ53322.1"/>
    <property type="molecule type" value="Genomic_DNA"/>
</dbReference>
<gene>
    <name evidence="1" type="ORF">CIAN88_09740</name>
</gene>
<evidence type="ECO:0000313" key="1">
    <source>
        <dbReference type="EMBL" id="KGJ53322.1"/>
    </source>
</evidence>
<organism evidence="1 2">
    <name type="scientific">Clostridium innocuum</name>
    <dbReference type="NCBI Taxonomy" id="1522"/>
    <lineage>
        <taxon>Bacteria</taxon>
        <taxon>Bacillati</taxon>
        <taxon>Bacillota</taxon>
        <taxon>Clostridia</taxon>
        <taxon>Eubacteriales</taxon>
        <taxon>Clostridiaceae</taxon>
        <taxon>Clostridium</taxon>
    </lineage>
</organism>
<evidence type="ECO:0000313" key="2">
    <source>
        <dbReference type="Proteomes" id="UP000030008"/>
    </source>
</evidence>
<dbReference type="PROSITE" id="PS51365">
    <property type="entry name" value="RENAL_DIPEPTIDASE_2"/>
    <property type="match status" value="1"/>
</dbReference>
<dbReference type="Pfam" id="PF01244">
    <property type="entry name" value="Peptidase_M19"/>
    <property type="match status" value="1"/>
</dbReference>